<sequence>MKNKTKIIFAILILTVFFNTVIAQQTPVFSSYNYNTVLINPAHAGYYEKTDAVMTTNGYFNSVDGSPRNIDISVNTLTRSENVGLAAGIAHNQIGVTYTTNFFASYSYKIFFHEDYKYGKWWAYDPNIISFGITAGAQIYDENLTKLGIENDPEFQENVHSFTPTLGVGFLYNRDRIYFGLSAPNLLSGTFDSQNNTRLKNVYYSYFGYRMFTDLFEDILINPSFLAKYVEGAPMQVDLNVLVNYKNKFEFGGGYRSSNTLNFLAGFHLSANSRLIFTYNKSIDNVVLPDTYGVVFNYRFGKGFE</sequence>
<organism evidence="2 3">
    <name type="scientific">Flavobacterium limi</name>
    <dbReference type="NCBI Taxonomy" id="2045105"/>
    <lineage>
        <taxon>Bacteria</taxon>
        <taxon>Pseudomonadati</taxon>
        <taxon>Bacteroidota</taxon>
        <taxon>Flavobacteriia</taxon>
        <taxon>Flavobacteriales</taxon>
        <taxon>Flavobacteriaceae</taxon>
        <taxon>Flavobacterium</taxon>
    </lineage>
</organism>
<comment type="caution">
    <text evidence="2">The sequence shown here is derived from an EMBL/GenBank/DDBJ whole genome shotgun (WGS) entry which is preliminary data.</text>
</comment>
<accession>A0ABQ1ULK4</accession>
<dbReference type="RefSeq" id="WP_163395575.1">
    <property type="nucleotide sequence ID" value="NZ_BMKP01000008.1"/>
</dbReference>
<dbReference type="Pfam" id="PF11751">
    <property type="entry name" value="PorP_SprF"/>
    <property type="match status" value="1"/>
</dbReference>
<dbReference type="NCBIfam" id="TIGR03519">
    <property type="entry name" value="T9SS_PorP_fam"/>
    <property type="match status" value="1"/>
</dbReference>
<protein>
    <submittedName>
        <fullName evidence="2">Membrane protein</fullName>
    </submittedName>
</protein>
<dbReference type="InterPro" id="IPR019861">
    <property type="entry name" value="PorP/SprF_Bacteroidetes"/>
</dbReference>
<evidence type="ECO:0000313" key="3">
    <source>
        <dbReference type="Proteomes" id="UP000655016"/>
    </source>
</evidence>
<evidence type="ECO:0000256" key="1">
    <source>
        <dbReference type="SAM" id="SignalP"/>
    </source>
</evidence>
<keyword evidence="3" id="KW-1185">Reference proteome</keyword>
<dbReference type="Proteomes" id="UP000655016">
    <property type="component" value="Unassembled WGS sequence"/>
</dbReference>
<keyword evidence="1" id="KW-0732">Signal</keyword>
<feature type="chain" id="PRO_5046140592" evidence="1">
    <location>
        <begin position="24"/>
        <end position="305"/>
    </location>
</feature>
<feature type="signal peptide" evidence="1">
    <location>
        <begin position="1"/>
        <end position="23"/>
    </location>
</feature>
<gene>
    <name evidence="2" type="ORF">GCM10011518_33300</name>
</gene>
<reference evidence="3" key="1">
    <citation type="journal article" date="2019" name="Int. J. Syst. Evol. Microbiol.">
        <title>The Global Catalogue of Microorganisms (GCM) 10K type strain sequencing project: providing services to taxonomists for standard genome sequencing and annotation.</title>
        <authorList>
            <consortium name="The Broad Institute Genomics Platform"/>
            <consortium name="The Broad Institute Genome Sequencing Center for Infectious Disease"/>
            <person name="Wu L."/>
            <person name="Ma J."/>
        </authorList>
    </citation>
    <scope>NUCLEOTIDE SEQUENCE [LARGE SCALE GENOMIC DNA]</scope>
    <source>
        <strain evidence="3">CGMCC 1.16060</strain>
    </source>
</reference>
<proteinExistence type="predicted"/>
<name>A0ABQ1ULK4_9FLAO</name>
<dbReference type="EMBL" id="BMKP01000008">
    <property type="protein sequence ID" value="GGF21445.1"/>
    <property type="molecule type" value="Genomic_DNA"/>
</dbReference>
<evidence type="ECO:0000313" key="2">
    <source>
        <dbReference type="EMBL" id="GGF21445.1"/>
    </source>
</evidence>